<dbReference type="Proteomes" id="UP000008066">
    <property type="component" value="Unassembled WGS sequence"/>
</dbReference>
<feature type="compositionally biased region" description="Low complexity" evidence="1">
    <location>
        <begin position="172"/>
        <end position="185"/>
    </location>
</feature>
<sequence length="344" mass="35965">MLPSEMDPDPTGCQNGLHQYQAALSRKIPFALCATPGALTDLKLDDRAVLNGQLGLAKASKVSSNTELTPEEVEQMLRHLRVLHAALAAYSEEKTETGLLSSLFHLLGGTLPPFAELIESVRRILISDNGKLIQALAVAGLLGSIHRSDLRSQSALLESPGPTEARTNLPVTTDPTATSPDSTATDGDITVTVTEAIPDTAGPVTALDTTTTTSTTTVTGSDATSAGMGKSTTSEAAPIRDDSASMAAETTSAPEFLDVSFTDPVSSSDSASETASLTDETPAPTTSDSLTITAPTSTVNEMSSSEPTSDSLCHLGHRVGCDFAIRGRICDSHRDLDYQQAYLQ</sequence>
<evidence type="ECO:0000313" key="3">
    <source>
        <dbReference type="Proteomes" id="UP000008066"/>
    </source>
</evidence>
<name>G0SDE8_CHATD</name>
<feature type="region of interest" description="Disordered" evidence="1">
    <location>
        <begin position="157"/>
        <end position="292"/>
    </location>
</feature>
<feature type="compositionally biased region" description="Low complexity" evidence="1">
    <location>
        <begin position="259"/>
        <end position="276"/>
    </location>
</feature>
<proteinExistence type="predicted"/>
<dbReference type="KEGG" id="cthr:CTHT_0051530"/>
<reference evidence="2 3" key="1">
    <citation type="journal article" date="2011" name="Cell">
        <title>Insight into structure and assembly of the nuclear pore complex by utilizing the genome of a eukaryotic thermophile.</title>
        <authorList>
            <person name="Amlacher S."/>
            <person name="Sarges P."/>
            <person name="Flemming D."/>
            <person name="van Noort V."/>
            <person name="Kunze R."/>
            <person name="Devos D.P."/>
            <person name="Arumugam M."/>
            <person name="Bork P."/>
            <person name="Hurt E."/>
        </authorList>
    </citation>
    <scope>NUCLEOTIDE SEQUENCE [LARGE SCALE GENOMIC DNA]</scope>
    <source>
        <strain evidence="3">DSM 1495 / CBS 144.50 / IMI 039719</strain>
    </source>
</reference>
<dbReference type="HOGENOM" id="CLU_806539_0_0_1"/>
<dbReference type="EMBL" id="GL988045">
    <property type="protein sequence ID" value="EGS18549.1"/>
    <property type="molecule type" value="Genomic_DNA"/>
</dbReference>
<gene>
    <name evidence="2" type="ORF">CTHT_0051530</name>
</gene>
<dbReference type="AlphaFoldDB" id="G0SDE8"/>
<protein>
    <submittedName>
        <fullName evidence="2">Uncharacterized protein</fullName>
    </submittedName>
</protein>
<keyword evidence="3" id="KW-1185">Reference proteome</keyword>
<accession>G0SDE8</accession>
<dbReference type="RefSeq" id="XP_006695494.1">
    <property type="nucleotide sequence ID" value="XM_006695431.1"/>
</dbReference>
<feature type="compositionally biased region" description="Polar residues" evidence="1">
    <location>
        <begin position="277"/>
        <end position="292"/>
    </location>
</feature>
<dbReference type="GeneID" id="18259191"/>
<organism evidence="3">
    <name type="scientific">Chaetomium thermophilum (strain DSM 1495 / CBS 144.50 / IMI 039719)</name>
    <name type="common">Thermochaetoides thermophila</name>
    <dbReference type="NCBI Taxonomy" id="759272"/>
    <lineage>
        <taxon>Eukaryota</taxon>
        <taxon>Fungi</taxon>
        <taxon>Dikarya</taxon>
        <taxon>Ascomycota</taxon>
        <taxon>Pezizomycotina</taxon>
        <taxon>Sordariomycetes</taxon>
        <taxon>Sordariomycetidae</taxon>
        <taxon>Sordariales</taxon>
        <taxon>Chaetomiaceae</taxon>
        <taxon>Thermochaetoides</taxon>
    </lineage>
</organism>
<evidence type="ECO:0000313" key="2">
    <source>
        <dbReference type="EMBL" id="EGS18549.1"/>
    </source>
</evidence>
<evidence type="ECO:0000256" key="1">
    <source>
        <dbReference type="SAM" id="MobiDB-lite"/>
    </source>
</evidence>
<feature type="compositionally biased region" description="Low complexity" evidence="1">
    <location>
        <begin position="200"/>
        <end position="227"/>
    </location>
</feature>